<feature type="domain" description="DUF4283" evidence="2">
    <location>
        <begin position="81"/>
        <end position="155"/>
    </location>
</feature>
<dbReference type="AlphaFoldDB" id="A0AAV9LDK4"/>
<sequence length="373" mass="42618">MELPDGASPVGIQPQATLHNGASSSMGVTTGKQTFATTVSMANQTSKTVRYPRELVIAKITPHNGIPAVIFKATDYYGTMADECKFTIVGRFLKRRPQIDRIRGSVKIGVYDNHNVFLDFTNEDDFNMVWYRRVIEMEGLQMWLQKWTPDFKPEEDIPVAPVWVLLPGLPFHMHTWHYIKQIVSSVGTPLGMDGVTNGRTQPSMAKVRVVVDLLKPQPNTVWVGLEDDKCPLRGFNQKLEYENIPKYCKHCRKMGHNVMNCWILEKIRSNDKKGSVLKENQADVYLENSEEDTSKVEIVQEEQKNSDEGDASKVEITREEQKNFDEEQTLAEKLGEIKSKIRSTKKKKKVPKKRSKVMFKPAISSIKRSRRNC</sequence>
<dbReference type="InterPro" id="IPR025558">
    <property type="entry name" value="DUF4283"/>
</dbReference>
<keyword evidence="4" id="KW-1185">Reference proteome</keyword>
<evidence type="ECO:0000313" key="3">
    <source>
        <dbReference type="EMBL" id="KAK4722555.1"/>
    </source>
</evidence>
<feature type="region of interest" description="Disordered" evidence="1">
    <location>
        <begin position="301"/>
        <end position="357"/>
    </location>
</feature>
<name>A0AAV9LDK4_9SOLN</name>
<proteinExistence type="predicted"/>
<reference evidence="3 4" key="1">
    <citation type="submission" date="2023-10" db="EMBL/GenBank/DDBJ databases">
        <title>Genome-Wide Identification Analysis in wild type Solanum Pinnatisectum Reveals Some Genes Defensing Phytophthora Infestans.</title>
        <authorList>
            <person name="Sun C."/>
        </authorList>
    </citation>
    <scope>NUCLEOTIDE SEQUENCE [LARGE SCALE GENOMIC DNA]</scope>
    <source>
        <strain evidence="3">LQN</strain>
        <tissue evidence="3">Leaf</tissue>
    </source>
</reference>
<dbReference type="InterPro" id="IPR040256">
    <property type="entry name" value="At4g02000-like"/>
</dbReference>
<protein>
    <recommendedName>
        <fullName evidence="2">DUF4283 domain-containing protein</fullName>
    </recommendedName>
</protein>
<dbReference type="EMBL" id="JAWPEI010000007">
    <property type="protein sequence ID" value="KAK4722555.1"/>
    <property type="molecule type" value="Genomic_DNA"/>
</dbReference>
<evidence type="ECO:0000256" key="1">
    <source>
        <dbReference type="SAM" id="MobiDB-lite"/>
    </source>
</evidence>
<feature type="compositionally biased region" description="Basic residues" evidence="1">
    <location>
        <begin position="340"/>
        <end position="357"/>
    </location>
</feature>
<gene>
    <name evidence="3" type="ORF">R3W88_012788</name>
</gene>
<dbReference type="PANTHER" id="PTHR31286:SF164">
    <property type="entry name" value="ZINC FINGER, CCHC-TYPE"/>
    <property type="match status" value="1"/>
</dbReference>
<evidence type="ECO:0000259" key="2">
    <source>
        <dbReference type="Pfam" id="PF14111"/>
    </source>
</evidence>
<comment type="caution">
    <text evidence="3">The sequence shown here is derived from an EMBL/GenBank/DDBJ whole genome shotgun (WGS) entry which is preliminary data.</text>
</comment>
<dbReference type="PANTHER" id="PTHR31286">
    <property type="entry name" value="GLYCINE-RICH CELL WALL STRUCTURAL PROTEIN 1.8-LIKE"/>
    <property type="match status" value="1"/>
</dbReference>
<feature type="region of interest" description="Disordered" evidence="1">
    <location>
        <begin position="1"/>
        <end position="25"/>
    </location>
</feature>
<evidence type="ECO:0000313" key="4">
    <source>
        <dbReference type="Proteomes" id="UP001311915"/>
    </source>
</evidence>
<feature type="compositionally biased region" description="Basic and acidic residues" evidence="1">
    <location>
        <begin position="301"/>
        <end position="325"/>
    </location>
</feature>
<dbReference type="Proteomes" id="UP001311915">
    <property type="component" value="Unassembled WGS sequence"/>
</dbReference>
<organism evidence="3 4">
    <name type="scientific">Solanum pinnatisectum</name>
    <name type="common">tansyleaf nightshade</name>
    <dbReference type="NCBI Taxonomy" id="50273"/>
    <lineage>
        <taxon>Eukaryota</taxon>
        <taxon>Viridiplantae</taxon>
        <taxon>Streptophyta</taxon>
        <taxon>Embryophyta</taxon>
        <taxon>Tracheophyta</taxon>
        <taxon>Spermatophyta</taxon>
        <taxon>Magnoliopsida</taxon>
        <taxon>eudicotyledons</taxon>
        <taxon>Gunneridae</taxon>
        <taxon>Pentapetalae</taxon>
        <taxon>asterids</taxon>
        <taxon>lamiids</taxon>
        <taxon>Solanales</taxon>
        <taxon>Solanaceae</taxon>
        <taxon>Solanoideae</taxon>
        <taxon>Solaneae</taxon>
        <taxon>Solanum</taxon>
    </lineage>
</organism>
<accession>A0AAV9LDK4</accession>
<dbReference type="Pfam" id="PF14111">
    <property type="entry name" value="DUF4283"/>
    <property type="match status" value="1"/>
</dbReference>
<feature type="compositionally biased region" description="Polar residues" evidence="1">
    <location>
        <begin position="14"/>
        <end position="25"/>
    </location>
</feature>